<dbReference type="PANTHER" id="PTHR45992:SF2">
    <property type="entry name" value="EUKARYOTIC ELONGATION FACTOR 2 KINASE"/>
    <property type="match status" value="1"/>
</dbReference>
<feature type="region of interest" description="Disordered" evidence="6">
    <location>
        <begin position="327"/>
        <end position="352"/>
    </location>
</feature>
<dbReference type="SMART" id="SM00811">
    <property type="entry name" value="Alpha_kinase"/>
    <property type="match status" value="1"/>
</dbReference>
<keyword evidence="2" id="KW-0808">Transferase</keyword>
<keyword evidence="4" id="KW-0418">Kinase</keyword>
<name>A0ABY8UEB4_TETOB</name>
<organism evidence="8 9">
    <name type="scientific">Tetradesmus obliquus</name>
    <name type="common">Green alga</name>
    <name type="synonym">Acutodesmus obliquus</name>
    <dbReference type="NCBI Taxonomy" id="3088"/>
    <lineage>
        <taxon>Eukaryota</taxon>
        <taxon>Viridiplantae</taxon>
        <taxon>Chlorophyta</taxon>
        <taxon>core chlorophytes</taxon>
        <taxon>Chlorophyceae</taxon>
        <taxon>CS clade</taxon>
        <taxon>Sphaeropleales</taxon>
        <taxon>Scenedesmaceae</taxon>
        <taxon>Tetradesmus</taxon>
    </lineage>
</organism>
<reference evidence="8 9" key="1">
    <citation type="submission" date="2023-05" db="EMBL/GenBank/DDBJ databases">
        <title>A 100% complete, gapless, phased diploid assembly of the Scenedesmus obliquus UTEX 3031 genome.</title>
        <authorList>
            <person name="Biondi T.C."/>
            <person name="Hanschen E.R."/>
            <person name="Kwon T."/>
            <person name="Eng W."/>
            <person name="Kruse C.P.S."/>
            <person name="Koehler S.I."/>
            <person name="Kunde Y."/>
            <person name="Gleasner C.D."/>
            <person name="You Mak K.T."/>
            <person name="Polle J."/>
            <person name="Hovde B.T."/>
            <person name="Starkenburg S.R."/>
        </authorList>
    </citation>
    <scope>NUCLEOTIDE SEQUENCE [LARGE SCALE GENOMIC DNA]</scope>
    <source>
        <strain evidence="8 9">DOE0152z</strain>
    </source>
</reference>
<evidence type="ECO:0000313" key="9">
    <source>
        <dbReference type="Proteomes" id="UP001244341"/>
    </source>
</evidence>
<keyword evidence="5" id="KW-0067">ATP-binding</keyword>
<feature type="region of interest" description="Disordered" evidence="6">
    <location>
        <begin position="93"/>
        <end position="148"/>
    </location>
</feature>
<dbReference type="PANTHER" id="PTHR45992">
    <property type="entry name" value="EUKARYOTIC ELONGATION FACTOR 2 KINASE-RELATED"/>
    <property type="match status" value="1"/>
</dbReference>
<dbReference type="Proteomes" id="UP001244341">
    <property type="component" value="Chromosome 11b"/>
</dbReference>
<dbReference type="Gene3D" id="3.20.200.10">
    <property type="entry name" value="MHCK/EF2 kinase"/>
    <property type="match status" value="1"/>
</dbReference>
<dbReference type="SUPFAM" id="SSF56112">
    <property type="entry name" value="Protein kinase-like (PK-like)"/>
    <property type="match status" value="1"/>
</dbReference>
<protein>
    <recommendedName>
        <fullName evidence="7">Alpha-type protein kinase domain-containing protein</fullName>
    </recommendedName>
</protein>
<dbReference type="InterPro" id="IPR004166">
    <property type="entry name" value="a-kinase_dom"/>
</dbReference>
<dbReference type="Gene3D" id="3.30.200.20">
    <property type="entry name" value="Phosphorylase Kinase, domain 1"/>
    <property type="match status" value="2"/>
</dbReference>
<dbReference type="EMBL" id="CP126218">
    <property type="protein sequence ID" value="WIA19617.1"/>
    <property type="molecule type" value="Genomic_DNA"/>
</dbReference>
<dbReference type="PROSITE" id="PS51158">
    <property type="entry name" value="ALPHA_KINASE"/>
    <property type="match status" value="1"/>
</dbReference>
<feature type="compositionally biased region" description="Low complexity" evidence="6">
    <location>
        <begin position="93"/>
        <end position="111"/>
    </location>
</feature>
<keyword evidence="3" id="KW-0547">Nucleotide-binding</keyword>
<evidence type="ECO:0000256" key="5">
    <source>
        <dbReference type="ARBA" id="ARBA00022840"/>
    </source>
</evidence>
<dbReference type="Gene3D" id="1.25.40.10">
    <property type="entry name" value="Tetratricopeptide repeat domain"/>
    <property type="match status" value="1"/>
</dbReference>
<feature type="compositionally biased region" description="Low complexity" evidence="6">
    <location>
        <begin position="330"/>
        <end position="352"/>
    </location>
</feature>
<evidence type="ECO:0000313" key="8">
    <source>
        <dbReference type="EMBL" id="WIA19617.1"/>
    </source>
</evidence>
<feature type="compositionally biased region" description="Low complexity" evidence="6">
    <location>
        <begin position="128"/>
        <end position="147"/>
    </location>
</feature>
<evidence type="ECO:0000256" key="3">
    <source>
        <dbReference type="ARBA" id="ARBA00022741"/>
    </source>
</evidence>
<dbReference type="InterPro" id="IPR051852">
    <property type="entry name" value="Alpha-type_PK"/>
</dbReference>
<proteinExistence type="predicted"/>
<dbReference type="InterPro" id="IPR011009">
    <property type="entry name" value="Kinase-like_dom_sf"/>
</dbReference>
<dbReference type="Pfam" id="PF02816">
    <property type="entry name" value="Alpha_kinase"/>
    <property type="match status" value="1"/>
</dbReference>
<sequence>MSLSDIVSDAATLQELEELQAQLYGMLLQRYGPAAAAGVLGKALAGLLTPAKQADTAAAAAAAAAAPDAAVPATTAAEAAAGTEASQPAAVAAAADGTLAKPSSSSSSSLLHRSRSEGTRMHRSVSWRSDISDSPSDASDTSSNTSRSRWHRAVAHVLSNAAPDPWACRGLHKLPMEVVTRHRYTANTRQWVRDSVLVKIEARPFAAGAMRECYAMKKLSTFSSSVYRDWKRAPNFVAKRYKKPVARDVYFADVVLQMDAKWLGDEYSKVPGVPKKVDFMQAGVIEFKDKPGKPVLAVEHLIEGDYVKYNSNSGYVATSPLPLAPCGFESSTSNGTQQQQQQQQQQSGSSLASAVSLNSQEQALRNTPQAFSHFTFEFTQGSALCVDIQGVGDLYTDPQIHTLDGQGYGDGNLALRGMALFFRTHECNALCSKLGLRAFDRCAPDVAAQGYTSSSSTGNSGTMFRCLNRSMTVANRLRAQRVKEQQKAPFRSQAQLLAQLESAPLRPPAEALVHWEASRLYAETVTLPELRPAEDPDDARSGGLFHLVTAAAKGLALAQLVLACGHMGLQPSSTQLSHLLAAARDSGELKQLPCMALRYTQLAAERGIASAVAALGYAYTTGDGVGLGALPGPQPAQAVKWLRIALAASASADGIAGEGDDTFTTTPDGLNPRRGLKNAATKPSFLKRNSSNGRAAAVVNGSFVGPCIGDDGLAVGSMFAIADQLGTAAEAALAAARSEFDAAAEEEGKLLPGGDRARYELLADLGELLLAGDTAEPCTTAAASAAGDVEEQPLLVLAQDAAAAAEAFTEAAEEAAAAFKGKLSQRYFERAAAAEAAAECSEGAAEGDA</sequence>
<evidence type="ECO:0000256" key="2">
    <source>
        <dbReference type="ARBA" id="ARBA00022679"/>
    </source>
</evidence>
<evidence type="ECO:0000256" key="6">
    <source>
        <dbReference type="SAM" id="MobiDB-lite"/>
    </source>
</evidence>
<keyword evidence="1" id="KW-0723">Serine/threonine-protein kinase</keyword>
<keyword evidence="9" id="KW-1185">Reference proteome</keyword>
<evidence type="ECO:0000259" key="7">
    <source>
        <dbReference type="PROSITE" id="PS51158"/>
    </source>
</evidence>
<feature type="domain" description="Alpha-type protein kinase" evidence="7">
    <location>
        <begin position="183"/>
        <end position="439"/>
    </location>
</feature>
<evidence type="ECO:0000256" key="1">
    <source>
        <dbReference type="ARBA" id="ARBA00022527"/>
    </source>
</evidence>
<gene>
    <name evidence="8" type="ORF">OEZ85_005554</name>
</gene>
<evidence type="ECO:0000256" key="4">
    <source>
        <dbReference type="ARBA" id="ARBA00022777"/>
    </source>
</evidence>
<accession>A0ABY8UEB4</accession>
<dbReference type="InterPro" id="IPR011990">
    <property type="entry name" value="TPR-like_helical_dom_sf"/>
</dbReference>